<proteinExistence type="predicted"/>
<feature type="transmembrane region" description="Helical" evidence="1">
    <location>
        <begin position="192"/>
        <end position="211"/>
    </location>
</feature>
<accession>A0A8S1EUZ2</accession>
<name>A0A8S1EUZ2_9PELO</name>
<evidence type="ECO:0000313" key="2">
    <source>
        <dbReference type="EMBL" id="CAB3405189.1"/>
    </source>
</evidence>
<keyword evidence="1" id="KW-1133">Transmembrane helix</keyword>
<dbReference type="EMBL" id="CADEPM010000004">
    <property type="protein sequence ID" value="CAB3405189.1"/>
    <property type="molecule type" value="Genomic_DNA"/>
</dbReference>
<evidence type="ECO:0000313" key="3">
    <source>
        <dbReference type="Proteomes" id="UP000494206"/>
    </source>
</evidence>
<comment type="caution">
    <text evidence="2">The sequence shown here is derived from an EMBL/GenBank/DDBJ whole genome shotgun (WGS) entry which is preliminary data.</text>
</comment>
<dbReference type="Proteomes" id="UP000494206">
    <property type="component" value="Unassembled WGS sequence"/>
</dbReference>
<feature type="transmembrane region" description="Helical" evidence="1">
    <location>
        <begin position="6"/>
        <end position="29"/>
    </location>
</feature>
<sequence length="269" mass="31198">MFTYTITRTMVLLTFFQGVFQAWNSYGIVYGTGIPGDIPHYYIIIMLVSVYLSLIYSRILDGPIIPSYLLFLAVQRYVMVVLSTDYHKYVTGKWMKHTLRIIRLIAIIYLISVMLECNYDMLNSCPFHSVLANQFSCGDTVMSTRLIGQFYAIVAISIIFPILAIAINLYLLLRIRTMRILPHRKMQVQINIILQTMPTLIIIIIRIFIIFKDHLFSSRTNLIVSDLCSSESLTIFFPLGYIFGNVEQWKKLRNLFCRRSKVNDSNVSE</sequence>
<keyword evidence="1" id="KW-0812">Transmembrane</keyword>
<keyword evidence="1" id="KW-0472">Membrane</keyword>
<feature type="transmembrane region" description="Helical" evidence="1">
    <location>
        <begin position="41"/>
        <end position="59"/>
    </location>
</feature>
<reference evidence="2 3" key="1">
    <citation type="submission" date="2020-04" db="EMBL/GenBank/DDBJ databases">
        <authorList>
            <person name="Laetsch R D."/>
            <person name="Stevens L."/>
            <person name="Kumar S."/>
            <person name="Blaxter L. M."/>
        </authorList>
    </citation>
    <scope>NUCLEOTIDE SEQUENCE [LARGE SCALE GENOMIC DNA]</scope>
</reference>
<dbReference type="AlphaFoldDB" id="A0A8S1EUZ2"/>
<feature type="transmembrane region" description="Helical" evidence="1">
    <location>
        <begin position="98"/>
        <end position="115"/>
    </location>
</feature>
<feature type="transmembrane region" description="Helical" evidence="1">
    <location>
        <begin position="150"/>
        <end position="171"/>
    </location>
</feature>
<evidence type="ECO:0000256" key="1">
    <source>
        <dbReference type="SAM" id="Phobius"/>
    </source>
</evidence>
<keyword evidence="3" id="KW-1185">Reference proteome</keyword>
<feature type="transmembrane region" description="Helical" evidence="1">
    <location>
        <begin position="223"/>
        <end position="243"/>
    </location>
</feature>
<organism evidence="2 3">
    <name type="scientific">Caenorhabditis bovis</name>
    <dbReference type="NCBI Taxonomy" id="2654633"/>
    <lineage>
        <taxon>Eukaryota</taxon>
        <taxon>Metazoa</taxon>
        <taxon>Ecdysozoa</taxon>
        <taxon>Nematoda</taxon>
        <taxon>Chromadorea</taxon>
        <taxon>Rhabditida</taxon>
        <taxon>Rhabditina</taxon>
        <taxon>Rhabditomorpha</taxon>
        <taxon>Rhabditoidea</taxon>
        <taxon>Rhabditidae</taxon>
        <taxon>Peloderinae</taxon>
        <taxon>Caenorhabditis</taxon>
    </lineage>
</organism>
<protein>
    <submittedName>
        <fullName evidence="2">Uncharacterized protein</fullName>
    </submittedName>
</protein>
<gene>
    <name evidence="2" type="ORF">CBOVIS_LOCUS7415</name>
</gene>